<dbReference type="AlphaFoldDB" id="A0A1I6LEU2"/>
<sequence length="172" mass="19283">MTTLARFVPFRSPLHDVAVLQNRLNSVFQEFTRNDTPEMSLSESLASGSFIPAVDIFEDDQHLVLHVEAPGVKQEDLNIHIENQTLTVKGQRNFESNRKEENYHRIERRYGSFTRTFTLPPTVDTDAITAQYDAGVLTVSIAKKAEAKPRQIKVELSAPKAEAKQVEASTAA</sequence>
<dbReference type="PANTHER" id="PTHR11527">
    <property type="entry name" value="HEAT-SHOCK PROTEIN 20 FAMILY MEMBER"/>
    <property type="match status" value="1"/>
</dbReference>
<dbReference type="InterPro" id="IPR008978">
    <property type="entry name" value="HSP20-like_chaperone"/>
</dbReference>
<organism evidence="4 5">
    <name type="scientific">Granulicella pectinivorans</name>
    <dbReference type="NCBI Taxonomy" id="474950"/>
    <lineage>
        <taxon>Bacteria</taxon>
        <taxon>Pseudomonadati</taxon>
        <taxon>Acidobacteriota</taxon>
        <taxon>Terriglobia</taxon>
        <taxon>Terriglobales</taxon>
        <taxon>Acidobacteriaceae</taxon>
        <taxon>Granulicella</taxon>
    </lineage>
</organism>
<dbReference type="InterPro" id="IPR031107">
    <property type="entry name" value="Small_HSP"/>
</dbReference>
<dbReference type="Pfam" id="PF00011">
    <property type="entry name" value="HSP20"/>
    <property type="match status" value="1"/>
</dbReference>
<dbReference type="Gene3D" id="2.60.40.790">
    <property type="match status" value="1"/>
</dbReference>
<dbReference type="CDD" id="cd06464">
    <property type="entry name" value="ACD_sHsps-like"/>
    <property type="match status" value="1"/>
</dbReference>
<dbReference type="Proteomes" id="UP000199024">
    <property type="component" value="Unassembled WGS sequence"/>
</dbReference>
<evidence type="ECO:0000313" key="4">
    <source>
        <dbReference type="EMBL" id="SFS01800.1"/>
    </source>
</evidence>
<proteinExistence type="inferred from homology"/>
<dbReference type="RefSeq" id="WP_089836510.1">
    <property type="nucleotide sequence ID" value="NZ_FOZL01000001.1"/>
</dbReference>
<dbReference type="EMBL" id="FOZL01000001">
    <property type="protein sequence ID" value="SFS01800.1"/>
    <property type="molecule type" value="Genomic_DNA"/>
</dbReference>
<evidence type="ECO:0000313" key="5">
    <source>
        <dbReference type="Proteomes" id="UP000199024"/>
    </source>
</evidence>
<dbReference type="InterPro" id="IPR002068">
    <property type="entry name" value="A-crystallin/Hsp20_dom"/>
</dbReference>
<feature type="domain" description="SHSP" evidence="3">
    <location>
        <begin position="45"/>
        <end position="157"/>
    </location>
</feature>
<comment type="similarity">
    <text evidence="1 2">Belongs to the small heat shock protein (HSP20) family.</text>
</comment>
<dbReference type="OrthoDB" id="9811615at2"/>
<evidence type="ECO:0000256" key="1">
    <source>
        <dbReference type="PROSITE-ProRule" id="PRU00285"/>
    </source>
</evidence>
<evidence type="ECO:0000259" key="3">
    <source>
        <dbReference type="PROSITE" id="PS01031"/>
    </source>
</evidence>
<reference evidence="4 5" key="1">
    <citation type="submission" date="2016-10" db="EMBL/GenBank/DDBJ databases">
        <authorList>
            <person name="de Groot N.N."/>
        </authorList>
    </citation>
    <scope>NUCLEOTIDE SEQUENCE [LARGE SCALE GENOMIC DNA]</scope>
    <source>
        <strain evidence="4 5">DSM 21001</strain>
    </source>
</reference>
<name>A0A1I6LEU2_9BACT</name>
<dbReference type="STRING" id="474950.SAMN05421771_0617"/>
<dbReference type="SUPFAM" id="SSF49764">
    <property type="entry name" value="HSP20-like chaperones"/>
    <property type="match status" value="1"/>
</dbReference>
<evidence type="ECO:0000256" key="2">
    <source>
        <dbReference type="RuleBase" id="RU003616"/>
    </source>
</evidence>
<keyword evidence="5" id="KW-1185">Reference proteome</keyword>
<gene>
    <name evidence="4" type="ORF">SAMN05421771_0617</name>
</gene>
<accession>A0A1I6LEU2</accession>
<dbReference type="PROSITE" id="PS01031">
    <property type="entry name" value="SHSP"/>
    <property type="match status" value="1"/>
</dbReference>
<protein>
    <submittedName>
        <fullName evidence="4">HSP20 family protein</fullName>
    </submittedName>
</protein>